<organism evidence="2 3">
    <name type="scientific">Pontibacter ramchanderi</name>
    <dbReference type="NCBI Taxonomy" id="1179743"/>
    <lineage>
        <taxon>Bacteria</taxon>
        <taxon>Pseudomonadati</taxon>
        <taxon>Bacteroidota</taxon>
        <taxon>Cytophagia</taxon>
        <taxon>Cytophagales</taxon>
        <taxon>Hymenobacteraceae</taxon>
        <taxon>Pontibacter</taxon>
    </lineage>
</organism>
<keyword evidence="1" id="KW-0732">Signal</keyword>
<sequence length="163" mass="18495">MKPYNNITVKTILVPLLVFLLFASCKDEKDPEPVSETIMDLKVMKQKKSSSGQTITEPASAIIHVWKAENREFDVAASPDIHFGYVYDKISQSYVTMNYGAIGSKMRERIEPGKYFVFVLLPKSSDNTSLAYSYSYFEIKKGETLNLVRTFSHNVSPGAYESW</sequence>
<dbReference type="EMBL" id="PJMU01000002">
    <property type="protein sequence ID" value="PKV66887.1"/>
    <property type="molecule type" value="Genomic_DNA"/>
</dbReference>
<evidence type="ECO:0000313" key="2">
    <source>
        <dbReference type="EMBL" id="PKV66887.1"/>
    </source>
</evidence>
<comment type="caution">
    <text evidence="2">The sequence shown here is derived from an EMBL/GenBank/DDBJ whole genome shotgun (WGS) entry which is preliminary data.</text>
</comment>
<dbReference type="AlphaFoldDB" id="A0A2N3UBZ1"/>
<accession>A0A2N3UBZ1</accession>
<feature type="chain" id="PRO_5014762323" evidence="1">
    <location>
        <begin position="26"/>
        <end position="163"/>
    </location>
</feature>
<dbReference type="OrthoDB" id="893854at2"/>
<keyword evidence="3" id="KW-1185">Reference proteome</keyword>
<protein>
    <submittedName>
        <fullName evidence="2">Uncharacterized protein</fullName>
    </submittedName>
</protein>
<evidence type="ECO:0000313" key="3">
    <source>
        <dbReference type="Proteomes" id="UP000233782"/>
    </source>
</evidence>
<dbReference type="PROSITE" id="PS51257">
    <property type="entry name" value="PROKAR_LIPOPROTEIN"/>
    <property type="match status" value="1"/>
</dbReference>
<dbReference type="Proteomes" id="UP000233782">
    <property type="component" value="Unassembled WGS sequence"/>
</dbReference>
<name>A0A2N3UBZ1_9BACT</name>
<evidence type="ECO:0000256" key="1">
    <source>
        <dbReference type="SAM" id="SignalP"/>
    </source>
</evidence>
<proteinExistence type="predicted"/>
<gene>
    <name evidence="2" type="ORF">BD749_2022</name>
</gene>
<dbReference type="RefSeq" id="WP_101444200.1">
    <property type="nucleotide sequence ID" value="NZ_PJMU01000002.1"/>
</dbReference>
<reference evidence="2 3" key="1">
    <citation type="submission" date="2017-12" db="EMBL/GenBank/DDBJ databases">
        <title>Genomic Encyclopedia of Type Strains, Phase III (KMG-III): the genomes of soil and plant-associated and newly described type strains.</title>
        <authorList>
            <person name="Whitman W."/>
        </authorList>
    </citation>
    <scope>NUCLEOTIDE SEQUENCE [LARGE SCALE GENOMIC DNA]</scope>
    <source>
        <strain evidence="2 3">LP43</strain>
    </source>
</reference>
<feature type="signal peptide" evidence="1">
    <location>
        <begin position="1"/>
        <end position="25"/>
    </location>
</feature>